<dbReference type="InterPro" id="IPR004378">
    <property type="entry name" value="F420H2_quin_Rdtase"/>
</dbReference>
<comment type="similarity">
    <text evidence="1">Belongs to the F420H(2)-dependent quinone reductase family.</text>
</comment>
<dbReference type="PANTHER" id="PTHR39428:SF3">
    <property type="entry name" value="DEAZAFLAVIN-DEPENDENT NITROREDUCTASE"/>
    <property type="match status" value="1"/>
</dbReference>
<evidence type="ECO:0000256" key="2">
    <source>
        <dbReference type="ARBA" id="ARBA00049106"/>
    </source>
</evidence>
<dbReference type="Pfam" id="PF04075">
    <property type="entry name" value="F420H2_quin_red"/>
    <property type="match status" value="1"/>
</dbReference>
<dbReference type="PANTHER" id="PTHR39428">
    <property type="entry name" value="F420H(2)-DEPENDENT QUINONE REDUCTASE RV1261C"/>
    <property type="match status" value="1"/>
</dbReference>
<name>A0ABP5N4Y5_9ACTN</name>
<comment type="caution">
    <text evidence="3">The sequence shown here is derived from an EMBL/GenBank/DDBJ whole genome shotgun (WGS) entry which is preliminary data.</text>
</comment>
<accession>A0ABP5N4Y5</accession>
<reference evidence="4" key="1">
    <citation type="journal article" date="2019" name="Int. J. Syst. Evol. Microbiol.">
        <title>The Global Catalogue of Microorganisms (GCM) 10K type strain sequencing project: providing services to taxonomists for standard genome sequencing and annotation.</title>
        <authorList>
            <consortium name="The Broad Institute Genomics Platform"/>
            <consortium name="The Broad Institute Genome Sequencing Center for Infectious Disease"/>
            <person name="Wu L."/>
            <person name="Ma J."/>
        </authorList>
    </citation>
    <scope>NUCLEOTIDE SEQUENCE [LARGE SCALE GENOMIC DNA]</scope>
    <source>
        <strain evidence="4">JCM 14924</strain>
    </source>
</reference>
<dbReference type="Proteomes" id="UP001501391">
    <property type="component" value="Unassembled WGS sequence"/>
</dbReference>
<evidence type="ECO:0000313" key="4">
    <source>
        <dbReference type="Proteomes" id="UP001501391"/>
    </source>
</evidence>
<comment type="catalytic activity">
    <reaction evidence="2">
        <text>oxidized coenzyme F420-(gamma-L-Glu)(n) + a quinol + H(+) = reduced coenzyme F420-(gamma-L-Glu)(n) + a quinone</text>
        <dbReference type="Rhea" id="RHEA:39663"/>
        <dbReference type="Rhea" id="RHEA-COMP:12939"/>
        <dbReference type="Rhea" id="RHEA-COMP:14378"/>
        <dbReference type="ChEBI" id="CHEBI:15378"/>
        <dbReference type="ChEBI" id="CHEBI:24646"/>
        <dbReference type="ChEBI" id="CHEBI:132124"/>
        <dbReference type="ChEBI" id="CHEBI:133980"/>
        <dbReference type="ChEBI" id="CHEBI:139511"/>
    </reaction>
</comment>
<evidence type="ECO:0000313" key="3">
    <source>
        <dbReference type="EMBL" id="GAA2193300.1"/>
    </source>
</evidence>
<sequence length="149" mass="16679">MPLEGEYEPSPTQWVREQVELYESSGGTKGTTLRDTGLPVIVLTTRGAKSGKIRKTPLMRVEHEGRYAAVASVGGAPRHPVWYFNVKSDPHVELQDGPVKRDMRAREVTGAEKAEWWERAVAAFPPYAVYQEKTSREIPVFVLEPLGES</sequence>
<organism evidence="3 4">
    <name type="scientific">Streptomyces bangladeshensis</name>
    <dbReference type="NCBI Taxonomy" id="295352"/>
    <lineage>
        <taxon>Bacteria</taxon>
        <taxon>Bacillati</taxon>
        <taxon>Actinomycetota</taxon>
        <taxon>Actinomycetes</taxon>
        <taxon>Kitasatosporales</taxon>
        <taxon>Streptomycetaceae</taxon>
        <taxon>Streptomyces</taxon>
    </lineage>
</organism>
<gene>
    <name evidence="3" type="ORF">GCM10009787_14510</name>
</gene>
<dbReference type="EMBL" id="BAAAOQ010000004">
    <property type="protein sequence ID" value="GAA2193300.1"/>
    <property type="molecule type" value="Genomic_DNA"/>
</dbReference>
<protein>
    <submittedName>
        <fullName evidence="3">Nitroreductase family deazaflavin-dependent oxidoreductase</fullName>
    </submittedName>
</protein>
<dbReference type="Gene3D" id="2.30.110.10">
    <property type="entry name" value="Electron Transport, Fmn-binding Protein, Chain A"/>
    <property type="match status" value="1"/>
</dbReference>
<dbReference type="RefSeq" id="WP_346162302.1">
    <property type="nucleotide sequence ID" value="NZ_BAAAOQ010000004.1"/>
</dbReference>
<keyword evidence="4" id="KW-1185">Reference proteome</keyword>
<dbReference type="NCBIfam" id="TIGR00026">
    <property type="entry name" value="hi_GC_TIGR00026"/>
    <property type="match status" value="1"/>
</dbReference>
<dbReference type="InterPro" id="IPR012349">
    <property type="entry name" value="Split_barrel_FMN-bd"/>
</dbReference>
<proteinExistence type="inferred from homology"/>
<evidence type="ECO:0000256" key="1">
    <source>
        <dbReference type="ARBA" id="ARBA00008710"/>
    </source>
</evidence>